<dbReference type="PANTHER" id="PTHR33702:SF5">
    <property type="entry name" value="OS01G0308600 PROTEIN"/>
    <property type="match status" value="1"/>
</dbReference>
<dbReference type="Proteomes" id="UP001630127">
    <property type="component" value="Unassembled WGS sequence"/>
</dbReference>
<name>A0ABD2ZI53_9GENT</name>
<reference evidence="1 2" key="1">
    <citation type="submission" date="2024-11" db="EMBL/GenBank/DDBJ databases">
        <title>A near-complete genome assembly of Cinchona calisaya.</title>
        <authorList>
            <person name="Lian D.C."/>
            <person name="Zhao X.W."/>
            <person name="Wei L."/>
        </authorList>
    </citation>
    <scope>NUCLEOTIDE SEQUENCE [LARGE SCALE GENOMIC DNA]</scope>
    <source>
        <tissue evidence="1">Nenye</tissue>
    </source>
</reference>
<evidence type="ECO:0000313" key="1">
    <source>
        <dbReference type="EMBL" id="KAL3517398.1"/>
    </source>
</evidence>
<keyword evidence="2" id="KW-1185">Reference proteome</keyword>
<sequence>MEGLTAGAYNGVKGFWMRRGYKKLNGSSKRMRKSRVELSAEGSSRRKRFWRIRLSPRLKVKLRFSPKKFILRLRDAYVNLMTRLASTQFINSGVGGYPGEGINGFGVRPLKEYDEKMIIEIYKSLVIAQGQLELVNPRVAPKIPHLPTVTE</sequence>
<proteinExistence type="predicted"/>
<protein>
    <submittedName>
        <fullName evidence="1">Uncharacterized protein</fullName>
    </submittedName>
</protein>
<comment type="caution">
    <text evidence="1">The sequence shown here is derived from an EMBL/GenBank/DDBJ whole genome shotgun (WGS) entry which is preliminary data.</text>
</comment>
<organism evidence="1 2">
    <name type="scientific">Cinchona calisaya</name>
    <dbReference type="NCBI Taxonomy" id="153742"/>
    <lineage>
        <taxon>Eukaryota</taxon>
        <taxon>Viridiplantae</taxon>
        <taxon>Streptophyta</taxon>
        <taxon>Embryophyta</taxon>
        <taxon>Tracheophyta</taxon>
        <taxon>Spermatophyta</taxon>
        <taxon>Magnoliopsida</taxon>
        <taxon>eudicotyledons</taxon>
        <taxon>Gunneridae</taxon>
        <taxon>Pentapetalae</taxon>
        <taxon>asterids</taxon>
        <taxon>lamiids</taxon>
        <taxon>Gentianales</taxon>
        <taxon>Rubiaceae</taxon>
        <taxon>Cinchonoideae</taxon>
        <taxon>Cinchoneae</taxon>
        <taxon>Cinchona</taxon>
    </lineage>
</organism>
<gene>
    <name evidence="1" type="ORF">ACH5RR_019987</name>
</gene>
<dbReference type="PANTHER" id="PTHR33702">
    <property type="entry name" value="BNAA09G40010D PROTEIN"/>
    <property type="match status" value="1"/>
</dbReference>
<evidence type="ECO:0000313" key="2">
    <source>
        <dbReference type="Proteomes" id="UP001630127"/>
    </source>
</evidence>
<dbReference type="AlphaFoldDB" id="A0ABD2ZI53"/>
<accession>A0ABD2ZI53</accession>
<dbReference type="EMBL" id="JBJUIK010000009">
    <property type="protein sequence ID" value="KAL3517398.1"/>
    <property type="molecule type" value="Genomic_DNA"/>
</dbReference>